<gene>
    <name evidence="3" type="ORF">C7474_1200</name>
</gene>
<evidence type="ECO:0000256" key="1">
    <source>
        <dbReference type="SAM" id="SignalP"/>
    </source>
</evidence>
<accession>A0A498C9A5</accession>
<dbReference type="CDD" id="cd08501">
    <property type="entry name" value="PBP2_Lpqw"/>
    <property type="match status" value="1"/>
</dbReference>
<dbReference type="Pfam" id="PF00496">
    <property type="entry name" value="SBP_bac_5"/>
    <property type="match status" value="1"/>
</dbReference>
<feature type="chain" id="PRO_5039455415" evidence="1">
    <location>
        <begin position="23"/>
        <end position="609"/>
    </location>
</feature>
<feature type="domain" description="Solute-binding protein family 5" evidence="2">
    <location>
        <begin position="93"/>
        <end position="520"/>
    </location>
</feature>
<reference evidence="3 4" key="1">
    <citation type="journal article" date="2015" name="Stand. Genomic Sci.">
        <title>Genomic Encyclopedia of Bacterial and Archaeal Type Strains, Phase III: the genomes of soil and plant-associated and newly described type strains.</title>
        <authorList>
            <person name="Whitman W.B."/>
            <person name="Woyke T."/>
            <person name="Klenk H.P."/>
            <person name="Zhou Y."/>
            <person name="Lilburn T.G."/>
            <person name="Beck B.J."/>
            <person name="De Vos P."/>
            <person name="Vandamme P."/>
            <person name="Eisen J.A."/>
            <person name="Garrity G."/>
            <person name="Hugenholtz P."/>
            <person name="Kyrpides N.C."/>
        </authorList>
    </citation>
    <scope>NUCLEOTIDE SEQUENCE [LARGE SCALE GENOMIC DNA]</scope>
    <source>
        <strain evidence="3 4">S2T63</strain>
    </source>
</reference>
<dbReference type="InterPro" id="IPR030678">
    <property type="entry name" value="Peptide/Ni-bd"/>
</dbReference>
<keyword evidence="1" id="KW-0732">Signal</keyword>
<evidence type="ECO:0000259" key="2">
    <source>
        <dbReference type="Pfam" id="PF00496"/>
    </source>
</evidence>
<dbReference type="Proteomes" id="UP000273158">
    <property type="component" value="Unassembled WGS sequence"/>
</dbReference>
<dbReference type="RefSeq" id="WP_121058069.1">
    <property type="nucleotide sequence ID" value="NZ_RCDB01000002.1"/>
</dbReference>
<proteinExistence type="predicted"/>
<dbReference type="PROSITE" id="PS51257">
    <property type="entry name" value="PROKAR_LIPOPROTEIN"/>
    <property type="match status" value="1"/>
</dbReference>
<evidence type="ECO:0000313" key="3">
    <source>
        <dbReference type="EMBL" id="RLK49068.1"/>
    </source>
</evidence>
<dbReference type="PANTHER" id="PTHR30290">
    <property type="entry name" value="PERIPLASMIC BINDING COMPONENT OF ABC TRANSPORTER"/>
    <property type="match status" value="1"/>
</dbReference>
<evidence type="ECO:0000313" key="4">
    <source>
        <dbReference type="Proteomes" id="UP000273158"/>
    </source>
</evidence>
<organism evidence="3 4">
    <name type="scientific">Microbacterium telephonicum</name>
    <dbReference type="NCBI Taxonomy" id="1714841"/>
    <lineage>
        <taxon>Bacteria</taxon>
        <taxon>Bacillati</taxon>
        <taxon>Actinomycetota</taxon>
        <taxon>Actinomycetes</taxon>
        <taxon>Micrococcales</taxon>
        <taxon>Microbacteriaceae</taxon>
        <taxon>Microbacterium</taxon>
    </lineage>
</organism>
<dbReference type="Gene3D" id="3.10.105.10">
    <property type="entry name" value="Dipeptide-binding Protein, Domain 3"/>
    <property type="match status" value="1"/>
</dbReference>
<dbReference type="GO" id="GO:0042597">
    <property type="term" value="C:periplasmic space"/>
    <property type="evidence" value="ECO:0007669"/>
    <property type="project" value="UniProtKB-ARBA"/>
</dbReference>
<dbReference type="PANTHER" id="PTHR30290:SF65">
    <property type="entry name" value="MONOACYL PHOSPHATIDYLINOSITOL TETRAMANNOSIDE-BINDING PROTEIN LPQW-RELATED"/>
    <property type="match status" value="1"/>
</dbReference>
<dbReference type="InterPro" id="IPR000914">
    <property type="entry name" value="SBP_5_dom"/>
</dbReference>
<dbReference type="Gene3D" id="3.40.190.10">
    <property type="entry name" value="Periplasmic binding protein-like II"/>
    <property type="match status" value="1"/>
</dbReference>
<protein>
    <submittedName>
        <fullName evidence="3">Peptide/nickel transport system substrate-binding protein</fullName>
    </submittedName>
</protein>
<name>A0A498C9A5_9MICO</name>
<comment type="caution">
    <text evidence="3">The sequence shown here is derived from an EMBL/GenBank/DDBJ whole genome shotgun (WGS) entry which is preliminary data.</text>
</comment>
<dbReference type="AlphaFoldDB" id="A0A498C9A5"/>
<dbReference type="EMBL" id="RCDB01000002">
    <property type="protein sequence ID" value="RLK49068.1"/>
    <property type="molecule type" value="Genomic_DNA"/>
</dbReference>
<dbReference type="GO" id="GO:0043190">
    <property type="term" value="C:ATP-binding cassette (ABC) transporter complex"/>
    <property type="evidence" value="ECO:0007669"/>
    <property type="project" value="InterPro"/>
</dbReference>
<dbReference type="GO" id="GO:0015833">
    <property type="term" value="P:peptide transport"/>
    <property type="evidence" value="ECO:0007669"/>
    <property type="project" value="TreeGrafter"/>
</dbReference>
<dbReference type="OrthoDB" id="7888869at2"/>
<dbReference type="PIRSF" id="PIRSF002741">
    <property type="entry name" value="MppA"/>
    <property type="match status" value="1"/>
</dbReference>
<dbReference type="SUPFAM" id="SSF53850">
    <property type="entry name" value="Periplasmic binding protein-like II"/>
    <property type="match status" value="1"/>
</dbReference>
<dbReference type="GO" id="GO:1904680">
    <property type="term" value="F:peptide transmembrane transporter activity"/>
    <property type="evidence" value="ECO:0007669"/>
    <property type="project" value="TreeGrafter"/>
</dbReference>
<feature type="signal peptide" evidence="1">
    <location>
        <begin position="1"/>
        <end position="22"/>
    </location>
</feature>
<sequence>MKRISAAVAIAAVGALAISGCAAGGDSDGDSGLVEGSSITAAWNQAFYSMNGNTSFGNATANNNINYLVLDGFNYYDNTPALVKNTSFGSYEVLSEDPLEVKYTIADGVKWSDGTDIDAADLLLNWAALSRALDTPDFDPADFTDPETGEFTDAFPTDVVYFDSGATPTSGVGLVSQTPEVGDDGKSITLKYDAPFVDWELSFASPLPAHIIAEKALGIDDPAEAKQAVLDAIDNEDAAALAKLSSFWNSGFNFTEMPSDTDLVTASGPYMITDYVADQFVTLKANPEYKGDNAPNIEEITIRFIPDPLAAVQALENGEVDIIQPQATADIVTALDGIDNITVNQGVGGTYEHIDLQFDQGKNPENIFSNPQVREAFLKTVPRQEILDKLIKPIAGEDALLRSSQIFVPGAEGYDDSVAANGSEAFAEVDIEGAKALLDASGVTNRDVCILYASNNPRRVNEFALIQQSANLAGFNVTDCGSTEWGGLLGTPGAYDASLFGWQSTSLGVTNSLPTFETGGINNLNFYSSEAVDAAVKSLQTEFDAEKQITLQQDLDKALWADFYGVTIFQFPEVTAFSDRVTNIDPSILAPTIFWNAWDWEVTDGGTAE</sequence>
<dbReference type="InterPro" id="IPR039424">
    <property type="entry name" value="SBP_5"/>
</dbReference>
<keyword evidence="4" id="KW-1185">Reference proteome</keyword>